<protein>
    <submittedName>
        <fullName evidence="3">Pilus assembly protein</fullName>
    </submittedName>
</protein>
<comment type="caution">
    <text evidence="3">The sequence shown here is derived from an EMBL/GenBank/DDBJ whole genome shotgun (WGS) entry which is preliminary data.</text>
</comment>
<feature type="transmembrane region" description="Helical" evidence="1">
    <location>
        <begin position="6"/>
        <end position="24"/>
    </location>
</feature>
<evidence type="ECO:0000313" key="3">
    <source>
        <dbReference type="EMBL" id="MBM9460410.1"/>
    </source>
</evidence>
<accession>A0A938Y9N7</accession>
<gene>
    <name evidence="3" type="ORF">JK386_10890</name>
</gene>
<dbReference type="Proteomes" id="UP000663791">
    <property type="component" value="Unassembled WGS sequence"/>
</dbReference>
<evidence type="ECO:0000256" key="1">
    <source>
        <dbReference type="SAM" id="Phobius"/>
    </source>
</evidence>
<proteinExistence type="predicted"/>
<dbReference type="RefSeq" id="WP_205291716.1">
    <property type="nucleotide sequence ID" value="NZ_CP074406.1"/>
</dbReference>
<dbReference type="AlphaFoldDB" id="A0A938Y9N7"/>
<keyword evidence="4" id="KW-1185">Reference proteome</keyword>
<reference evidence="3" key="1">
    <citation type="submission" date="2021-01" db="EMBL/GenBank/DDBJ databases">
        <title>Novel species in genus Nocardioides.</title>
        <authorList>
            <person name="Zhang G."/>
        </authorList>
    </citation>
    <scope>NUCLEOTIDE SEQUENCE</scope>
    <source>
        <strain evidence="3">Zg-536</strain>
    </source>
</reference>
<evidence type="ECO:0000259" key="2">
    <source>
        <dbReference type="Pfam" id="PF07811"/>
    </source>
</evidence>
<organism evidence="3 4">
    <name type="scientific">Nocardioides faecalis</name>
    <dbReference type="NCBI Taxonomy" id="2803858"/>
    <lineage>
        <taxon>Bacteria</taxon>
        <taxon>Bacillati</taxon>
        <taxon>Actinomycetota</taxon>
        <taxon>Actinomycetes</taxon>
        <taxon>Propionibacteriales</taxon>
        <taxon>Nocardioidaceae</taxon>
        <taxon>Nocardioides</taxon>
    </lineage>
</organism>
<keyword evidence="1" id="KW-0812">Transmembrane</keyword>
<dbReference type="EMBL" id="JAERTX010000008">
    <property type="protein sequence ID" value="MBM9460410.1"/>
    <property type="molecule type" value="Genomic_DNA"/>
</dbReference>
<evidence type="ECO:0000313" key="4">
    <source>
        <dbReference type="Proteomes" id="UP000663791"/>
    </source>
</evidence>
<keyword evidence="1" id="KW-0472">Membrane</keyword>
<dbReference type="Pfam" id="PF07811">
    <property type="entry name" value="TadE"/>
    <property type="match status" value="1"/>
</dbReference>
<feature type="domain" description="TadE-like" evidence="2">
    <location>
        <begin position="2"/>
        <end position="39"/>
    </location>
</feature>
<dbReference type="InterPro" id="IPR012495">
    <property type="entry name" value="TadE-like_dom"/>
</dbReference>
<keyword evidence="1" id="KW-1133">Transmembrane helix</keyword>
<sequence length="128" mass="13189">MEFALIVPVLLILVFGIIDFGFMLNDRQAVSQAAAEGARAAAVAVGGDEEREAAAASAARDALCRSDADTCAVAVEASVDPCTNDGTADCATVTVNLPFEEKIPLPIPGGGKFVFPRTLSYTAVARVS</sequence>
<name>A0A938Y9N7_9ACTN</name>